<dbReference type="Pfam" id="PF12796">
    <property type="entry name" value="Ank_2"/>
    <property type="match status" value="1"/>
</dbReference>
<dbReference type="InterPro" id="IPR002110">
    <property type="entry name" value="Ankyrin_rpt"/>
</dbReference>
<evidence type="ECO:0000313" key="4">
    <source>
        <dbReference type="EMBL" id="CAE8604004.1"/>
    </source>
</evidence>
<evidence type="ECO:0000256" key="1">
    <source>
        <dbReference type="ARBA" id="ARBA00022737"/>
    </source>
</evidence>
<protein>
    <submittedName>
        <fullName evidence="4">Uncharacterized protein</fullName>
    </submittedName>
</protein>
<organism evidence="4 5">
    <name type="scientific">Polarella glacialis</name>
    <name type="common">Dinoflagellate</name>
    <dbReference type="NCBI Taxonomy" id="89957"/>
    <lineage>
        <taxon>Eukaryota</taxon>
        <taxon>Sar</taxon>
        <taxon>Alveolata</taxon>
        <taxon>Dinophyceae</taxon>
        <taxon>Suessiales</taxon>
        <taxon>Suessiaceae</taxon>
        <taxon>Polarella</taxon>
    </lineage>
</organism>
<dbReference type="OrthoDB" id="425447at2759"/>
<evidence type="ECO:0000256" key="3">
    <source>
        <dbReference type="PROSITE-ProRule" id="PRU00023"/>
    </source>
</evidence>
<dbReference type="PANTHER" id="PTHR24173:SF74">
    <property type="entry name" value="ANKYRIN REPEAT DOMAIN-CONTAINING PROTEIN 16"/>
    <property type="match status" value="1"/>
</dbReference>
<keyword evidence="1" id="KW-0677">Repeat</keyword>
<dbReference type="PANTHER" id="PTHR24173">
    <property type="entry name" value="ANKYRIN REPEAT CONTAINING"/>
    <property type="match status" value="1"/>
</dbReference>
<dbReference type="AlphaFoldDB" id="A0A813EPT0"/>
<comment type="caution">
    <text evidence="4">The sequence shown here is derived from an EMBL/GenBank/DDBJ whole genome shotgun (WGS) entry which is preliminary data.</text>
</comment>
<feature type="repeat" description="ANK" evidence="3">
    <location>
        <begin position="634"/>
        <end position="666"/>
    </location>
</feature>
<dbReference type="Proteomes" id="UP000654075">
    <property type="component" value="Unassembled WGS sequence"/>
</dbReference>
<sequence length="847" mass="95220">MMRSDARSDTGAMHMELRRAADLDAGVVRLYLEPSKRNRARMVHSMYGPLSQEADVAERADRTLELRHGCVSGVLVDDQIVWQDGAISRKVPLPVSHVQSSSVPSERQVVAKNNAVQILGDLAFTEDIVAAAVASARLAKAWRQLSESIHAGTSAPGLEEKDGTGCIKEEVPDDWADVNREGFARARDLFVNSWGAFDVRVAFHALQAQDRVAAQDVPSAAALVSSGYVIKFFPHVADRITKSRLLRIFGSPSTCMAHYLARYRSFFEEPANLNRLDELEMLFGGAPHRADLLEEDPRQLLNRLDRQHQRENILEEAFPHLVNLIRPFRIMELSMFELHVLDTSVAIRDASEALHNCGKRYISRVRMKFCILVVLKCNERLLAMGEWDLLSRKWMQVVECNNLPIRPEWLAWFTVFGQHLPKVELKLIHELAPILVGSFRIISPRAVHVLKPIQWHIHVLIQTFHGVSNPSLVADPLQVLFSNTDPWPVDEICLRLPEAPLKHALENIRCADLLEIARCPEALAAVLWLCAGMQRKETDVEVICQLLRHVQKGPSLQGLIDAQGLDGHTLLMHSLLAEGEQMLRLLMIHRANTEVRNHEGMTALMVAATYGKLSRCSLSVLVEGGADLEATHQCGQTSLMKACQRGQVDGVQLLVEMRARIDIIDLADHTALVHAAMLDNYQVVQLLLQSKAVAESSDSAGRTPLMKAVSADSLATVQVLIDNMADLQARDDYGYSVQQCAKTPSMKKLLAELLVARGVQESEVLPCRDETGEWLKVRDHHRGVGWRHAEFGILLLHETRLGTPDDLGWEVYVDVEPNSEWGEYWFWNSLRRAYFKSGEYYEFEVMF</sequence>
<accession>A0A813EPT0</accession>
<dbReference type="SMART" id="SM00248">
    <property type="entry name" value="ANK"/>
    <property type="match status" value="5"/>
</dbReference>
<feature type="repeat" description="ANK" evidence="3">
    <location>
        <begin position="700"/>
        <end position="732"/>
    </location>
</feature>
<dbReference type="InterPro" id="IPR036770">
    <property type="entry name" value="Ankyrin_rpt-contain_sf"/>
</dbReference>
<evidence type="ECO:0000256" key="2">
    <source>
        <dbReference type="ARBA" id="ARBA00023043"/>
    </source>
</evidence>
<gene>
    <name evidence="4" type="ORF">PGLA1383_LOCUS22197</name>
</gene>
<keyword evidence="5" id="KW-1185">Reference proteome</keyword>
<proteinExistence type="predicted"/>
<evidence type="ECO:0000313" key="5">
    <source>
        <dbReference type="Proteomes" id="UP000654075"/>
    </source>
</evidence>
<dbReference type="PROSITE" id="PS50088">
    <property type="entry name" value="ANK_REPEAT"/>
    <property type="match status" value="3"/>
</dbReference>
<dbReference type="SUPFAM" id="SSF48403">
    <property type="entry name" value="Ankyrin repeat"/>
    <property type="match status" value="1"/>
</dbReference>
<feature type="repeat" description="ANK" evidence="3">
    <location>
        <begin position="599"/>
        <end position="633"/>
    </location>
</feature>
<dbReference type="EMBL" id="CAJNNV010015947">
    <property type="protein sequence ID" value="CAE8604004.1"/>
    <property type="molecule type" value="Genomic_DNA"/>
</dbReference>
<keyword evidence="2 3" id="KW-0040">ANK repeat</keyword>
<reference evidence="4" key="1">
    <citation type="submission" date="2021-02" db="EMBL/GenBank/DDBJ databases">
        <authorList>
            <person name="Dougan E. K."/>
            <person name="Rhodes N."/>
            <person name="Thang M."/>
            <person name="Chan C."/>
        </authorList>
    </citation>
    <scope>NUCLEOTIDE SEQUENCE</scope>
</reference>
<name>A0A813EPT0_POLGL</name>
<dbReference type="Gene3D" id="1.25.40.20">
    <property type="entry name" value="Ankyrin repeat-containing domain"/>
    <property type="match status" value="2"/>
</dbReference>
<dbReference type="PROSITE" id="PS50297">
    <property type="entry name" value="ANK_REP_REGION"/>
    <property type="match status" value="2"/>
</dbReference>